<name>A0A141SE15_GELVA</name>
<dbReference type="EMBL" id="KT266787">
    <property type="protein sequence ID" value="AMK96533.1"/>
    <property type="molecule type" value="Genomic_DNA"/>
</dbReference>
<reference evidence="1" key="1">
    <citation type="submission" date="2015-07" db="EMBL/GenBank/DDBJ databases">
        <title>Reconstructing the complex evolutionary history of mobile plasmids in red algal genomes.</title>
        <authorList>
            <person name="Lee J."/>
            <person name="Kim K.M."/>
            <person name="Yang E.C."/>
            <person name="Miller K.A."/>
            <person name="Boo S.M."/>
            <person name="Bhattacharya D."/>
            <person name="Yoon H.S."/>
        </authorList>
    </citation>
    <scope>NUCLEOTIDE SEQUENCE</scope>
</reference>
<sequence length="486" mass="57143">MVFSNLIAMSMSNILVDFLKIVEVYNHDTKKIKVANLDKAKLAPKVIVKTDNVPWVSSKLTKYFSNEGKTQKALENTSLISNNFIDNLIHKYWQETILISPSSSITDNYINLLRLEGIDNYNTQQKDFMVPFGKALSLGRIQSSSIELSNRNKNNINYVKYTWKKSFNIPIINDLVKYFKQYSWSSNHKNFSLISQLKDHGIPLFTIVNEFNQLIIAEPPDSLLIKENWMDILYNKLLKYTSISMNLQPVYQGLFFVSSNDAFEYKKYIQSKYLNISNGNNLNIFSSRLDVYYQLHKQLSPQIRFILIPDLKELGLLMFKYRYYRNIVFHQKQLYSKSIFQGQPVYLINSLKAKNKITKKVELVNYNYLLDEIDNSKKTVFMNYETAICAWKKFKKKMTTYDLPEKPKITVYNIESLIKDCEKHSLDKNQQLFFIPAQESYNFIKQQKSNMVSKNVLDKIYKQLIPVQIIAKRVLWSLTSRQPINW</sequence>
<protein>
    <submittedName>
        <fullName evidence="1">Uncharacterized protein</fullName>
    </submittedName>
</protein>
<dbReference type="RefSeq" id="YP_009244291.1">
    <property type="nucleotide sequence ID" value="NC_029859.1"/>
</dbReference>
<gene>
    <name evidence="1" type="primary">ycf80</name>
    <name evidence="1" type="ORF">Gvag_077</name>
</gene>
<dbReference type="AlphaFoldDB" id="A0A141SE15"/>
<proteinExistence type="predicted"/>
<accession>A0A141SE15</accession>
<keyword evidence="1" id="KW-0934">Plastid</keyword>
<evidence type="ECO:0000313" key="1">
    <source>
        <dbReference type="EMBL" id="AMK96533.1"/>
    </source>
</evidence>
<dbReference type="GeneID" id="27216054"/>
<organism evidence="1">
    <name type="scientific">Gelidium vagum</name>
    <name type="common">Red alga</name>
    <dbReference type="NCBI Taxonomy" id="35171"/>
    <lineage>
        <taxon>Eukaryota</taxon>
        <taxon>Rhodophyta</taxon>
        <taxon>Florideophyceae</taxon>
        <taxon>Rhodymeniophycidae</taxon>
        <taxon>Gelidiales</taxon>
        <taxon>Gelidiaceae</taxon>
        <taxon>Gelidium</taxon>
    </lineage>
</organism>
<geneLocation type="plastid" evidence="1"/>